<dbReference type="EMBL" id="KT001914">
    <property type="protein sequence ID" value="AKU43547.1"/>
    <property type="molecule type" value="Genomic_DNA"/>
</dbReference>
<name>A0A0K1LM05_9CAUD</name>
<evidence type="ECO:0000256" key="1">
    <source>
        <dbReference type="SAM" id="MobiDB-lite"/>
    </source>
</evidence>
<keyword evidence="3" id="KW-1185">Reference proteome</keyword>
<proteinExistence type="predicted"/>
<protein>
    <submittedName>
        <fullName evidence="2">Tape-measure chaperone</fullName>
    </submittedName>
</protein>
<accession>A0A0K1LM05</accession>
<organism evidence="2 3">
    <name type="scientific">Caulobacter phage Seuss</name>
    <dbReference type="NCBI Taxonomy" id="1675601"/>
    <lineage>
        <taxon>Viruses</taxon>
        <taxon>Duplodnaviria</taxon>
        <taxon>Heunggongvirae</taxon>
        <taxon>Uroviricota</taxon>
        <taxon>Caudoviricetes</taxon>
        <taxon>Seussvirus</taxon>
        <taxon>Seussvirus seuss</taxon>
    </lineage>
</organism>
<feature type="compositionally biased region" description="Low complexity" evidence="1">
    <location>
        <begin position="128"/>
        <end position="145"/>
    </location>
</feature>
<evidence type="ECO:0000313" key="3">
    <source>
        <dbReference type="Proteomes" id="UP000221339"/>
    </source>
</evidence>
<feature type="region of interest" description="Disordered" evidence="1">
    <location>
        <begin position="128"/>
        <end position="151"/>
    </location>
</feature>
<evidence type="ECO:0000313" key="2">
    <source>
        <dbReference type="EMBL" id="AKU43547.1"/>
    </source>
</evidence>
<reference evidence="2 3" key="1">
    <citation type="journal article" date="2015" name="Genome Announc.">
        <title>Complete Genome Sequence of Caulobacter crescentus Siphophage Seuss.</title>
        <authorList>
            <person name="Sloan J.M."/>
            <person name="Keene J.L."/>
            <person name="Cahill J.L."/>
            <person name="Rasche E.S."/>
            <person name="Kuty Everett G.F."/>
        </authorList>
    </citation>
    <scope>NUCLEOTIDE SEQUENCE [LARGE SCALE GENOMIC DNA]</scope>
</reference>
<dbReference type="Proteomes" id="UP000221339">
    <property type="component" value="Segment"/>
</dbReference>
<gene>
    <name evidence="2" type="ORF">CPT_Seuss20</name>
</gene>
<sequence length="151" mass="16891">MTDAAAELPPKPEDYLTITHNGEPRELFMSYLRKNSILRFVDNPTQIVWLSSEPDLIENVMRIMLSPKAGAGGMFEHELTEEEVSEDDVQRIMNWVQDHLTYFFMKRFQDMADRGKLLEPIAKDLLSSVGSSNSSTSETPSAGPSTPSPAA</sequence>